<dbReference type="PANTHER" id="PTHR36973">
    <property type="entry name" value="SLL1456 PROTEIN-RELATED"/>
    <property type="match status" value="1"/>
</dbReference>
<evidence type="ECO:0000313" key="3">
    <source>
        <dbReference type="Proteomes" id="UP000556026"/>
    </source>
</evidence>
<dbReference type="Proteomes" id="UP000556026">
    <property type="component" value="Unassembled WGS sequence"/>
</dbReference>
<dbReference type="InterPro" id="IPR006342">
    <property type="entry name" value="FkbM_mtfrase"/>
</dbReference>
<dbReference type="Gene3D" id="3.40.50.150">
    <property type="entry name" value="Vaccinia Virus protein VP39"/>
    <property type="match status" value="1"/>
</dbReference>
<dbReference type="InterPro" id="IPR053188">
    <property type="entry name" value="FkbM_Methyltransferase"/>
</dbReference>
<dbReference type="GO" id="GO:0008171">
    <property type="term" value="F:O-methyltransferase activity"/>
    <property type="evidence" value="ECO:0007669"/>
    <property type="project" value="TreeGrafter"/>
</dbReference>
<reference evidence="3" key="1">
    <citation type="submission" date="2020-06" db="EMBL/GenBank/DDBJ databases">
        <title>Draft genomic sequence of Geomonas sp. Red330.</title>
        <authorList>
            <person name="Itoh H."/>
            <person name="Zhenxing X."/>
            <person name="Ushijima N."/>
            <person name="Masuda Y."/>
            <person name="Shiratori Y."/>
            <person name="Senoo K."/>
        </authorList>
    </citation>
    <scope>NUCLEOTIDE SEQUENCE [LARGE SCALE GENOMIC DNA]</scope>
    <source>
        <strain evidence="3">Red330</strain>
    </source>
</reference>
<dbReference type="RefSeq" id="WP_183355716.1">
    <property type="nucleotide sequence ID" value="NZ_BLXX01000011.1"/>
</dbReference>
<dbReference type="PANTHER" id="PTHR36973:SF4">
    <property type="entry name" value="NODULATION PROTEIN"/>
    <property type="match status" value="1"/>
</dbReference>
<name>A0A6V8MM25_9BACT</name>
<evidence type="ECO:0000313" key="2">
    <source>
        <dbReference type="EMBL" id="GFO60907.1"/>
    </source>
</evidence>
<gene>
    <name evidence="2" type="ORF">GMST_32320</name>
</gene>
<proteinExistence type="predicted"/>
<organism evidence="2 3">
    <name type="scientific">Geomonas silvestris</name>
    <dbReference type="NCBI Taxonomy" id="2740184"/>
    <lineage>
        <taxon>Bacteria</taxon>
        <taxon>Pseudomonadati</taxon>
        <taxon>Thermodesulfobacteriota</taxon>
        <taxon>Desulfuromonadia</taxon>
        <taxon>Geobacterales</taxon>
        <taxon>Geobacteraceae</taxon>
        <taxon>Geomonas</taxon>
    </lineage>
</organism>
<keyword evidence="3" id="KW-1185">Reference proteome</keyword>
<feature type="domain" description="Methyltransferase FkbM" evidence="1">
    <location>
        <begin position="46"/>
        <end position="216"/>
    </location>
</feature>
<dbReference type="AlphaFoldDB" id="A0A6V8MM25"/>
<dbReference type="EMBL" id="BLXX01000011">
    <property type="protein sequence ID" value="GFO60907.1"/>
    <property type="molecule type" value="Genomic_DNA"/>
</dbReference>
<sequence length="245" mass="27932">MSAFKSFTDMIPYPWRKGILDLVQPNRAGIGPVLRGMNRNLRTVFDIGANVGDVSSLMLYYFPQATVYSFEPCTSTYAALTANIAKTGYADRSRTFKLGFFDEEKQGDLHITSFHGANSMLGLSDEFRRMNPHITEVESERIDLVRLDDFVREQGIEHIDLVKIDVEGVEQQILKGGPETFRSKVDSVIMEISFVRNARGNGEYIRLFQIMHDYGFAPAQIYDLSHSEGQRDWPLAQFDCVFTKY</sequence>
<dbReference type="NCBIfam" id="TIGR01444">
    <property type="entry name" value="fkbM_fam"/>
    <property type="match status" value="1"/>
</dbReference>
<protein>
    <recommendedName>
        <fullName evidence="1">Methyltransferase FkbM domain-containing protein</fullName>
    </recommendedName>
</protein>
<dbReference type="Pfam" id="PF05050">
    <property type="entry name" value="Methyltransf_21"/>
    <property type="match status" value="1"/>
</dbReference>
<comment type="caution">
    <text evidence="2">The sequence shown here is derived from an EMBL/GenBank/DDBJ whole genome shotgun (WGS) entry which is preliminary data.</text>
</comment>
<dbReference type="SUPFAM" id="SSF53335">
    <property type="entry name" value="S-adenosyl-L-methionine-dependent methyltransferases"/>
    <property type="match status" value="1"/>
</dbReference>
<accession>A0A6V8MM25</accession>
<dbReference type="InterPro" id="IPR029063">
    <property type="entry name" value="SAM-dependent_MTases_sf"/>
</dbReference>
<evidence type="ECO:0000259" key="1">
    <source>
        <dbReference type="Pfam" id="PF05050"/>
    </source>
</evidence>